<evidence type="ECO:0000256" key="11">
    <source>
        <dbReference type="SAM" id="MobiDB-lite"/>
    </source>
</evidence>
<accession>A0A0J6YP98</accession>
<evidence type="ECO:0000256" key="5">
    <source>
        <dbReference type="ARBA" id="ARBA00022676"/>
    </source>
</evidence>
<feature type="transmembrane region" description="Helical" evidence="12">
    <location>
        <begin position="602"/>
        <end position="623"/>
    </location>
</feature>
<keyword evidence="6 16" id="KW-0808">Transferase</keyword>
<evidence type="ECO:0000256" key="12">
    <source>
        <dbReference type="SAM" id="Phobius"/>
    </source>
</evidence>
<evidence type="ECO:0000256" key="3">
    <source>
        <dbReference type="ARBA" id="ARBA00008195"/>
    </source>
</evidence>
<dbReference type="GO" id="GO:0071555">
    <property type="term" value="P:cell wall organization"/>
    <property type="evidence" value="ECO:0007669"/>
    <property type="project" value="UniProtKB-KW"/>
</dbReference>
<gene>
    <name evidence="16" type="primary">embC</name>
    <name evidence="16" type="ORF">MOBUDSM44075_03581</name>
</gene>
<evidence type="ECO:0000256" key="6">
    <source>
        <dbReference type="ARBA" id="ARBA00022679"/>
    </source>
</evidence>
<feature type="transmembrane region" description="Helical" evidence="12">
    <location>
        <begin position="213"/>
        <end position="233"/>
    </location>
</feature>
<name>A0A0J6YP98_9MYCO</name>
<evidence type="ECO:0000259" key="15">
    <source>
        <dbReference type="Pfam" id="PF17689"/>
    </source>
</evidence>
<comment type="function">
    <text evidence="1">Arabinosyl transferase responsible for the polymerization of arabinose into the arabinan of arabinogalactan.</text>
</comment>
<dbReference type="Gene3D" id="2.60.120.610">
    <property type="entry name" value="arabinofuranosyltransferase like domain"/>
    <property type="match status" value="1"/>
</dbReference>
<dbReference type="Gene3D" id="3.40.190.160">
    <property type="match status" value="1"/>
</dbReference>
<evidence type="ECO:0000256" key="1">
    <source>
        <dbReference type="ARBA" id="ARBA00003001"/>
    </source>
</evidence>
<dbReference type="PATRIC" id="fig|1807.14.peg.3604"/>
<evidence type="ECO:0000256" key="8">
    <source>
        <dbReference type="ARBA" id="ARBA00022989"/>
    </source>
</evidence>
<evidence type="ECO:0000259" key="13">
    <source>
        <dbReference type="Pfam" id="PF04602"/>
    </source>
</evidence>
<dbReference type="Pfam" id="PF14896">
    <property type="entry name" value="Arabino_trans_C"/>
    <property type="match status" value="1"/>
</dbReference>
<evidence type="ECO:0000256" key="10">
    <source>
        <dbReference type="ARBA" id="ARBA00023316"/>
    </source>
</evidence>
<feature type="domain" description="Arabinosyltransferas concanavalin like" evidence="15">
    <location>
        <begin position="38"/>
        <end position="203"/>
    </location>
</feature>
<feature type="transmembrane region" description="Helical" evidence="12">
    <location>
        <begin position="449"/>
        <end position="470"/>
    </location>
</feature>
<comment type="similarity">
    <text evidence="3">Belongs to the emb family.</text>
</comment>
<dbReference type="EC" id="2.4.2.-" evidence="16"/>
<feature type="transmembrane region" description="Helical" evidence="12">
    <location>
        <begin position="683"/>
        <end position="704"/>
    </location>
</feature>
<dbReference type="RefSeq" id="WP_048424107.1">
    <property type="nucleotide sequence ID" value="NZ_JYNU01000022.1"/>
</dbReference>
<dbReference type="GO" id="GO:0052636">
    <property type="term" value="F:arabinosyltransferase activity"/>
    <property type="evidence" value="ECO:0007669"/>
    <property type="project" value="InterPro"/>
</dbReference>
<feature type="transmembrane region" description="Helical" evidence="12">
    <location>
        <begin position="404"/>
        <end position="437"/>
    </location>
</feature>
<dbReference type="EMBL" id="JYNU01000022">
    <property type="protein sequence ID" value="KMO74481.1"/>
    <property type="molecule type" value="Genomic_DNA"/>
</dbReference>
<keyword evidence="7 12" id="KW-0812">Transmembrane</keyword>
<feature type="domain" description="Arabinosyltransferase C-terminal" evidence="14">
    <location>
        <begin position="698"/>
        <end position="1068"/>
    </location>
</feature>
<protein>
    <submittedName>
        <fullName evidence="16">Putative arabinosyltransferase C</fullName>
        <ecNumber evidence="16">2.4.2.-</ecNumber>
    </submittedName>
</protein>
<dbReference type="InterPro" id="IPR032731">
    <property type="entry name" value="Arabino_trans_C"/>
</dbReference>
<dbReference type="Pfam" id="PF04602">
    <property type="entry name" value="Arabinose_trans"/>
    <property type="match status" value="1"/>
</dbReference>
<feature type="region of interest" description="Disordered" evidence="11">
    <location>
        <begin position="150"/>
        <end position="171"/>
    </location>
</feature>
<keyword evidence="4" id="KW-1003">Cell membrane</keyword>
<evidence type="ECO:0000256" key="2">
    <source>
        <dbReference type="ARBA" id="ARBA00004651"/>
    </source>
</evidence>
<dbReference type="InterPro" id="IPR040920">
    <property type="entry name" value="Arabino_trans_N"/>
</dbReference>
<feature type="domain" description="Arabinofuranosyltransferase central" evidence="13">
    <location>
        <begin position="207"/>
        <end position="663"/>
    </location>
</feature>
<dbReference type="GO" id="GO:0071766">
    <property type="term" value="P:Actinobacterium-type cell wall biogenesis"/>
    <property type="evidence" value="ECO:0007669"/>
    <property type="project" value="InterPro"/>
</dbReference>
<keyword evidence="9 12" id="KW-0472">Membrane</keyword>
<dbReference type="InterPro" id="IPR042486">
    <property type="entry name" value="Arabino_trans_C_2"/>
</dbReference>
<dbReference type="Pfam" id="PF17689">
    <property type="entry name" value="Arabino_trans_N"/>
    <property type="match status" value="1"/>
</dbReference>
<keyword evidence="10" id="KW-0961">Cell wall biogenesis/degradation</keyword>
<dbReference type="Gene3D" id="2.60.120.940">
    <property type="entry name" value="EmbC, C-terminal domain, subdomain 2"/>
    <property type="match status" value="1"/>
</dbReference>
<dbReference type="Proteomes" id="UP000036313">
    <property type="component" value="Unassembled WGS sequence"/>
</dbReference>
<evidence type="ECO:0000256" key="7">
    <source>
        <dbReference type="ARBA" id="ARBA00022692"/>
    </source>
</evidence>
<proteinExistence type="inferred from homology"/>
<feature type="transmembrane region" description="Helical" evidence="12">
    <location>
        <begin position="643"/>
        <end position="663"/>
    </location>
</feature>
<comment type="subcellular location">
    <subcellularLocation>
        <location evidence="2">Cell membrane</location>
        <topology evidence="2">Multi-pass membrane protein</topology>
    </subcellularLocation>
</comment>
<evidence type="ECO:0000256" key="9">
    <source>
        <dbReference type="ARBA" id="ARBA00023136"/>
    </source>
</evidence>
<evidence type="ECO:0000256" key="4">
    <source>
        <dbReference type="ARBA" id="ARBA00022475"/>
    </source>
</evidence>
<reference evidence="16 17" key="1">
    <citation type="journal article" date="2015" name="Genome Biol. Evol.">
        <title>Characterization of Three Mycobacterium spp. with Potential Use in Bioremediation by Genome Sequencing and Comparative Genomics.</title>
        <authorList>
            <person name="Das S."/>
            <person name="Pettersson B.M."/>
            <person name="Behra P.R."/>
            <person name="Ramesh M."/>
            <person name="Dasgupta S."/>
            <person name="Bhattacharya A."/>
            <person name="Kirsebom L.A."/>
        </authorList>
    </citation>
    <scope>NUCLEOTIDE SEQUENCE [LARGE SCALE GENOMIC DNA]</scope>
    <source>
        <strain evidence="16 17">DSM 44075</strain>
    </source>
</reference>
<dbReference type="AlphaFoldDB" id="A0A0J6YP98"/>
<evidence type="ECO:0000313" key="16">
    <source>
        <dbReference type="EMBL" id="KMO74481.1"/>
    </source>
</evidence>
<comment type="caution">
    <text evidence="16">The sequence shown here is derived from an EMBL/GenBank/DDBJ whole genome shotgun (WGS) entry which is preliminary data.</text>
</comment>
<sequence length="1070" mass="114632">MAEQRATSGNHRNARLIAIVAGLLGTVLAIATPLLPVTQTTAQINWPQDGVLASVDAPLIGYVATDLDITIPCQAAAGLDRPGRSVLLSTVPRQAPKAVDRGLLIERVNNDLLVIVRNTPVVSAPLDQVLSPACRELTFTAHADKVTGEFVGLTQPPDSSNAGEPLRGERSGYDFRPQIVGVFTDLSGPAPPGMQFSATVDSRYSTSPTVLKLVAMILGVAMTIVSLGALHVLDSADGRRHKRFLPPRWWSLSPLDGLLTAVMVWWHFVGANTADDGYILTMARVSENAGYMANYYRWFGTPEAPFGWYYDLLALWAHVSTTSVWMRLPTLLMGLACWWVISREVIPRLGDAVKHSRAAAWTAAGLFLAFWLPLNNGLRPEPIIALGILLTWCSVERGVATSRLLPVAIAVIIGALTLFSGPTGIAAIGALLVAIGPLKTIVAAHVSRFGYWALLAPIAAAGTVTIFLIFRDQTLAAELQGNTFRSAVGPSLAWFDEHIRYSRLFTTSPDGSVARRFAVLTLLLALAVSVAMALRKGRIPGTAPGPSRRIVGITIISFLSLMFTPTKWTHHFGVFAGLAGCLGALAAVAVSAAAMRSRRNRTVFAAAVLFVTALSFATVNGWWYVSNFGVPWSNSFPEWHFGFTTMLLGLSVLALLVAAWLHFSGRDRAPEGPPRRWRNMARAPLAIATWALVIFEVGSLTLAMTGQYPAWTVGRSNLGALTGKTCGMAEDVMVEQDPNAGILTPIDTPVSISLGAQRSEGFSPNGIPADVSADPVMEQPGSDNFADSDSGVVTGSEAGTEGGTTAAAGINGSRARLPYNLDPARTPVLGSWRSGTQAPAFLRSAWYRLPAGWSDGDRSDSLLVVSAAGRFDPDDLVVQWARDDDEPGGSVSFADVGAAPAWRNLRAPLSAIPSDATRIRLVATDDDLSPTHWIAVTPPRIPELRTLQDVVGSSDPVLLDWLVGLAFPCQRPFGHRNGVIEVPKWRILPDRFGAEANSPVMDYLGGGPLGITELLLRATTVPTYLKYDWSRDWGALQQLTPYYPGAGVARLDLGSATRSGLWSPAPLRLS</sequence>
<dbReference type="GO" id="GO:0005886">
    <property type="term" value="C:plasma membrane"/>
    <property type="evidence" value="ECO:0007669"/>
    <property type="project" value="UniProtKB-SubCell"/>
</dbReference>
<keyword evidence="8 12" id="KW-1133">Transmembrane helix</keyword>
<feature type="transmembrane region" description="Helical" evidence="12">
    <location>
        <begin position="572"/>
        <end position="595"/>
    </location>
</feature>
<dbReference type="InterPro" id="IPR027451">
    <property type="entry name" value="EmbABC_dom1"/>
</dbReference>
<keyword evidence="5 16" id="KW-0328">Glycosyltransferase</keyword>
<organism evidence="16 17">
    <name type="scientific">Mycolicibacterium obuense</name>
    <dbReference type="NCBI Taxonomy" id="1807"/>
    <lineage>
        <taxon>Bacteria</taxon>
        <taxon>Bacillati</taxon>
        <taxon>Actinomycetota</taxon>
        <taxon>Actinomycetes</taxon>
        <taxon>Mycobacteriales</taxon>
        <taxon>Mycobacteriaceae</taxon>
        <taxon>Mycolicibacterium</taxon>
    </lineage>
</organism>
<evidence type="ECO:0000259" key="14">
    <source>
        <dbReference type="Pfam" id="PF14896"/>
    </source>
</evidence>
<dbReference type="InterPro" id="IPR007680">
    <property type="entry name" value="Arabino_trans_central"/>
</dbReference>
<evidence type="ECO:0000313" key="17">
    <source>
        <dbReference type="Proteomes" id="UP000036313"/>
    </source>
</evidence>
<feature type="transmembrane region" description="Helical" evidence="12">
    <location>
        <begin position="249"/>
        <end position="268"/>
    </location>
</feature>
<feature type="transmembrane region" description="Helical" evidence="12">
    <location>
        <begin position="513"/>
        <end position="534"/>
    </location>
</feature>